<comment type="pathway">
    <text evidence="1 4">Cofactor biosynthesis; riboflavin biosynthesis; 2-hydroxy-3-oxobutyl phosphate from D-ribulose 5-phosphate: step 1/1.</text>
</comment>
<evidence type="ECO:0000256" key="1">
    <source>
        <dbReference type="ARBA" id="ARBA00004904"/>
    </source>
</evidence>
<name>A0ABP1E671_9APHY</name>
<comment type="subunit">
    <text evidence="4">Homodimer.</text>
</comment>
<dbReference type="InterPro" id="IPR017945">
    <property type="entry name" value="DHBP_synth_RibB-like_a/b_dom"/>
</dbReference>
<evidence type="ECO:0000256" key="5">
    <source>
        <dbReference type="SAM" id="MobiDB-lite"/>
    </source>
</evidence>
<feature type="compositionally biased region" description="Polar residues" evidence="5">
    <location>
        <begin position="11"/>
        <end position="34"/>
    </location>
</feature>
<protein>
    <recommendedName>
        <fullName evidence="4">3,4-dihydroxy-2-butanone 4-phosphate synthase</fullName>
        <shortName evidence="4">DHBP synthase</shortName>
        <ecNumber evidence="4">4.1.99.12</ecNumber>
    </recommendedName>
</protein>
<evidence type="ECO:0000256" key="4">
    <source>
        <dbReference type="RuleBase" id="RU003843"/>
    </source>
</evidence>
<evidence type="ECO:0000256" key="3">
    <source>
        <dbReference type="ARBA" id="ARBA00022723"/>
    </source>
</evidence>
<gene>
    <name evidence="6" type="ORF">GFSPODELE1_LOCUS10289</name>
</gene>
<comment type="catalytic activity">
    <reaction evidence="4">
        <text>D-ribulose 5-phosphate = (2S)-2-hydroxy-3-oxobutyl phosphate + formate + H(+)</text>
        <dbReference type="Rhea" id="RHEA:18457"/>
        <dbReference type="ChEBI" id="CHEBI:15378"/>
        <dbReference type="ChEBI" id="CHEBI:15740"/>
        <dbReference type="ChEBI" id="CHEBI:58121"/>
        <dbReference type="ChEBI" id="CHEBI:58830"/>
        <dbReference type="EC" id="4.1.99.12"/>
    </reaction>
</comment>
<organism evidence="6 7">
    <name type="scientific">Somion occarium</name>
    <dbReference type="NCBI Taxonomy" id="3059160"/>
    <lineage>
        <taxon>Eukaryota</taxon>
        <taxon>Fungi</taxon>
        <taxon>Dikarya</taxon>
        <taxon>Basidiomycota</taxon>
        <taxon>Agaricomycotina</taxon>
        <taxon>Agaricomycetes</taxon>
        <taxon>Polyporales</taxon>
        <taxon>Cerrenaceae</taxon>
        <taxon>Somion</taxon>
    </lineage>
</organism>
<evidence type="ECO:0000313" key="7">
    <source>
        <dbReference type="Proteomes" id="UP001497453"/>
    </source>
</evidence>
<reference evidence="7" key="1">
    <citation type="submission" date="2024-04" db="EMBL/GenBank/DDBJ databases">
        <authorList>
            <person name="Shaw F."/>
            <person name="Minotto A."/>
        </authorList>
    </citation>
    <scope>NUCLEOTIDE SEQUENCE [LARGE SCALE GENOMIC DNA]</scope>
</reference>
<dbReference type="NCBIfam" id="TIGR00506">
    <property type="entry name" value="ribB"/>
    <property type="match status" value="1"/>
</dbReference>
<evidence type="ECO:0000313" key="6">
    <source>
        <dbReference type="EMBL" id="CAL1715551.1"/>
    </source>
</evidence>
<keyword evidence="4" id="KW-0464">Manganese</keyword>
<comment type="function">
    <text evidence="4">Catalyzes the conversion of D-ribulose 5-phosphate to formate and 3,4-dihydroxy-2-butanone 4-phosphate.</text>
</comment>
<dbReference type="PANTHER" id="PTHR21327:SF18">
    <property type="entry name" value="3,4-DIHYDROXY-2-BUTANONE 4-PHOSPHATE SYNTHASE"/>
    <property type="match status" value="1"/>
</dbReference>
<proteinExistence type="inferred from homology"/>
<sequence>MAPVAIAQAPPATSMSSTKQQSHSNVLTSSTSIPTRPPLPSTSTARPKEIHDAPARTQFAFDSMEAALEAFSRGEFLVVMDDEGRENEGDLIIAASECSTEKMAWMIKHTSGYICISLPGERLEELEIPMMVAENQDPRQTAYTVTVDYKYGTTTGISAHDRALTARALASPSTQPSSLSRPGHLVPLRARPGGVLTRGGHTESGVDLCSLSGLPQAGLLCELVNDDEEGTMMRRDDCRRFADRWGLKMISVEMIKECRRKLEGGQLNGTTSTST</sequence>
<dbReference type="Proteomes" id="UP001497453">
    <property type="component" value="Chromosome 8"/>
</dbReference>
<comment type="similarity">
    <text evidence="4">Belongs to the DHBP synthase family.</text>
</comment>
<dbReference type="PANTHER" id="PTHR21327">
    <property type="entry name" value="GTP CYCLOHYDROLASE II-RELATED"/>
    <property type="match status" value="1"/>
</dbReference>
<dbReference type="InterPro" id="IPR000422">
    <property type="entry name" value="DHBP_synthase_RibB"/>
</dbReference>
<dbReference type="Pfam" id="PF00926">
    <property type="entry name" value="DHBP_synthase"/>
    <property type="match status" value="1"/>
</dbReference>
<keyword evidence="2 4" id="KW-0686">Riboflavin biosynthesis</keyword>
<dbReference type="EC" id="4.1.99.12" evidence="4"/>
<dbReference type="Gene3D" id="3.90.870.10">
    <property type="entry name" value="DHBP synthase"/>
    <property type="match status" value="1"/>
</dbReference>
<dbReference type="EMBL" id="OZ037951">
    <property type="protein sequence ID" value="CAL1715551.1"/>
    <property type="molecule type" value="Genomic_DNA"/>
</dbReference>
<dbReference type="SUPFAM" id="SSF55821">
    <property type="entry name" value="YrdC/RibB"/>
    <property type="match status" value="1"/>
</dbReference>
<accession>A0ABP1E671</accession>
<evidence type="ECO:0000256" key="2">
    <source>
        <dbReference type="ARBA" id="ARBA00022619"/>
    </source>
</evidence>
<keyword evidence="4" id="KW-0460">Magnesium</keyword>
<keyword evidence="3 4" id="KW-0479">Metal-binding</keyword>
<comment type="cofactor">
    <cofactor evidence="4">
        <name>Mg(2+)</name>
        <dbReference type="ChEBI" id="CHEBI:18420"/>
    </cofactor>
    <cofactor evidence="4">
        <name>Mn(2+)</name>
        <dbReference type="ChEBI" id="CHEBI:29035"/>
    </cofactor>
    <text evidence="4">Binds 2 divalent metal cations per subunit. Magnesium or manganese.</text>
</comment>
<keyword evidence="4" id="KW-0456">Lyase</keyword>
<feature type="region of interest" description="Disordered" evidence="5">
    <location>
        <begin position="1"/>
        <end position="51"/>
    </location>
</feature>
<keyword evidence="7" id="KW-1185">Reference proteome</keyword>